<dbReference type="Proteomes" id="UP000244005">
    <property type="component" value="Unassembled WGS sequence"/>
</dbReference>
<gene>
    <name evidence="1" type="ORF">MARPO_0006s0127</name>
</gene>
<accession>A0A2R6XPQ4</accession>
<organism evidence="1 2">
    <name type="scientific">Marchantia polymorpha</name>
    <name type="common">Common liverwort</name>
    <name type="synonym">Marchantia aquatica</name>
    <dbReference type="NCBI Taxonomy" id="3197"/>
    <lineage>
        <taxon>Eukaryota</taxon>
        <taxon>Viridiplantae</taxon>
        <taxon>Streptophyta</taxon>
        <taxon>Embryophyta</taxon>
        <taxon>Marchantiophyta</taxon>
        <taxon>Marchantiopsida</taxon>
        <taxon>Marchantiidae</taxon>
        <taxon>Marchantiales</taxon>
        <taxon>Marchantiaceae</taxon>
        <taxon>Marchantia</taxon>
    </lineage>
</organism>
<reference evidence="2" key="1">
    <citation type="journal article" date="2017" name="Cell">
        <title>Insights into land plant evolution garnered from the Marchantia polymorpha genome.</title>
        <authorList>
            <person name="Bowman J.L."/>
            <person name="Kohchi T."/>
            <person name="Yamato K.T."/>
            <person name="Jenkins J."/>
            <person name="Shu S."/>
            <person name="Ishizaki K."/>
            <person name="Yamaoka S."/>
            <person name="Nishihama R."/>
            <person name="Nakamura Y."/>
            <person name="Berger F."/>
            <person name="Adam C."/>
            <person name="Aki S.S."/>
            <person name="Althoff F."/>
            <person name="Araki T."/>
            <person name="Arteaga-Vazquez M.A."/>
            <person name="Balasubrmanian S."/>
            <person name="Barry K."/>
            <person name="Bauer D."/>
            <person name="Boehm C.R."/>
            <person name="Briginshaw L."/>
            <person name="Caballero-Perez J."/>
            <person name="Catarino B."/>
            <person name="Chen F."/>
            <person name="Chiyoda S."/>
            <person name="Chovatia M."/>
            <person name="Davies K.M."/>
            <person name="Delmans M."/>
            <person name="Demura T."/>
            <person name="Dierschke T."/>
            <person name="Dolan L."/>
            <person name="Dorantes-Acosta A.E."/>
            <person name="Eklund D.M."/>
            <person name="Florent S.N."/>
            <person name="Flores-Sandoval E."/>
            <person name="Fujiyama A."/>
            <person name="Fukuzawa H."/>
            <person name="Galik B."/>
            <person name="Grimanelli D."/>
            <person name="Grimwood J."/>
            <person name="Grossniklaus U."/>
            <person name="Hamada T."/>
            <person name="Haseloff J."/>
            <person name="Hetherington A.J."/>
            <person name="Higo A."/>
            <person name="Hirakawa Y."/>
            <person name="Hundley H.N."/>
            <person name="Ikeda Y."/>
            <person name="Inoue K."/>
            <person name="Inoue S.I."/>
            <person name="Ishida S."/>
            <person name="Jia Q."/>
            <person name="Kakita M."/>
            <person name="Kanazawa T."/>
            <person name="Kawai Y."/>
            <person name="Kawashima T."/>
            <person name="Kennedy M."/>
            <person name="Kinose K."/>
            <person name="Kinoshita T."/>
            <person name="Kohara Y."/>
            <person name="Koide E."/>
            <person name="Komatsu K."/>
            <person name="Kopischke S."/>
            <person name="Kubo M."/>
            <person name="Kyozuka J."/>
            <person name="Lagercrantz U."/>
            <person name="Lin S.S."/>
            <person name="Lindquist E."/>
            <person name="Lipzen A.M."/>
            <person name="Lu C.W."/>
            <person name="De Luna E."/>
            <person name="Martienssen R.A."/>
            <person name="Minamino N."/>
            <person name="Mizutani M."/>
            <person name="Mizutani M."/>
            <person name="Mochizuki N."/>
            <person name="Monte I."/>
            <person name="Mosher R."/>
            <person name="Nagasaki H."/>
            <person name="Nakagami H."/>
            <person name="Naramoto S."/>
            <person name="Nishitani K."/>
            <person name="Ohtani M."/>
            <person name="Okamoto T."/>
            <person name="Okumura M."/>
            <person name="Phillips J."/>
            <person name="Pollak B."/>
            <person name="Reinders A."/>
            <person name="Rovekamp M."/>
            <person name="Sano R."/>
            <person name="Sawa S."/>
            <person name="Schmid M.W."/>
            <person name="Shirakawa M."/>
            <person name="Solano R."/>
            <person name="Spunde A."/>
            <person name="Suetsugu N."/>
            <person name="Sugano S."/>
            <person name="Sugiyama A."/>
            <person name="Sun R."/>
            <person name="Suzuki Y."/>
            <person name="Takenaka M."/>
            <person name="Takezawa D."/>
            <person name="Tomogane H."/>
            <person name="Tsuzuki M."/>
            <person name="Ueda T."/>
            <person name="Umeda M."/>
            <person name="Ward J.M."/>
            <person name="Watanabe Y."/>
            <person name="Yazaki K."/>
            <person name="Yokoyama R."/>
            <person name="Yoshitake Y."/>
            <person name="Yotsui I."/>
            <person name="Zachgo S."/>
            <person name="Schmutz J."/>
        </authorList>
    </citation>
    <scope>NUCLEOTIDE SEQUENCE [LARGE SCALE GENOMIC DNA]</scope>
    <source>
        <strain evidence="2">Tak-1</strain>
    </source>
</reference>
<dbReference type="EMBL" id="KZ772678">
    <property type="protein sequence ID" value="PTQ48097.1"/>
    <property type="molecule type" value="Genomic_DNA"/>
</dbReference>
<dbReference type="AlphaFoldDB" id="A0A2R6XPQ4"/>
<evidence type="ECO:0000313" key="2">
    <source>
        <dbReference type="Proteomes" id="UP000244005"/>
    </source>
</evidence>
<keyword evidence="2" id="KW-1185">Reference proteome</keyword>
<proteinExistence type="predicted"/>
<name>A0A2R6XPQ4_MARPO</name>
<sequence length="97" mass="11022">MKLCPKLELFSALSAADIRECCWISGFVQRLRFLKNSQGAEGHSPQVIVILTDRDVGTQIDIRRTEEHLVRRPAHCEDVIDVHPDPIFIDNCHTAEV</sequence>
<evidence type="ECO:0000313" key="1">
    <source>
        <dbReference type="EMBL" id="PTQ48097.1"/>
    </source>
</evidence>
<protein>
    <submittedName>
        <fullName evidence="1">Uncharacterized protein</fullName>
    </submittedName>
</protein>